<dbReference type="InterPro" id="IPR027417">
    <property type="entry name" value="P-loop_NTPase"/>
</dbReference>
<evidence type="ECO:0000313" key="2">
    <source>
        <dbReference type="EMBL" id="ADP71022.1"/>
    </source>
</evidence>
<dbReference type="STRING" id="648757.Rvan_1776"/>
<dbReference type="EMBL" id="CP002292">
    <property type="protein sequence ID" value="ADP72049.1"/>
    <property type="molecule type" value="Genomic_DNA"/>
</dbReference>
<proteinExistence type="predicted"/>
<evidence type="ECO:0000313" key="3">
    <source>
        <dbReference type="EMBL" id="ADP72049.1"/>
    </source>
</evidence>
<dbReference type="eggNOG" id="COG1192">
    <property type="taxonomic scope" value="Bacteria"/>
</dbReference>
<organism evidence="2 4">
    <name type="scientific">Rhodomicrobium vannielii (strain ATCC 17100 / DSM 162 / LMG 4299 / NCIMB 10020 / ATH 3.1.1)</name>
    <dbReference type="NCBI Taxonomy" id="648757"/>
    <lineage>
        <taxon>Bacteria</taxon>
        <taxon>Pseudomonadati</taxon>
        <taxon>Pseudomonadota</taxon>
        <taxon>Alphaproteobacteria</taxon>
        <taxon>Hyphomicrobiales</taxon>
        <taxon>Hyphomicrobiaceae</taxon>
        <taxon>Rhodomicrobium</taxon>
    </lineage>
</organism>
<reference evidence="2" key="1">
    <citation type="submission" date="2010-10" db="EMBL/GenBank/DDBJ databases">
        <title>Complete sequence of Rhodomicrobium vannielii ATCC 17100.</title>
        <authorList>
            <consortium name="US DOE Joint Genome Institute"/>
            <person name="Lucas S."/>
            <person name="Copeland A."/>
            <person name="Lapidus A."/>
            <person name="Cheng J.-F."/>
            <person name="Bruce D."/>
            <person name="Goodwin L."/>
            <person name="Pitluck S."/>
            <person name="Chertkov O."/>
            <person name="Zhang Z."/>
            <person name="Detter J.C."/>
            <person name="Han C."/>
            <person name="Tapia R."/>
            <person name="Land M."/>
            <person name="Hauser L."/>
            <person name="Jeffries C."/>
            <person name="Kyrpides N."/>
            <person name="Ivanova N."/>
            <person name="Ovchinnikova G."/>
            <person name="Brown P.J.B."/>
            <person name="Brun Y.V."/>
            <person name="Woyke T."/>
        </authorList>
    </citation>
    <scope>NUCLEOTIDE SEQUENCE</scope>
    <source>
        <strain evidence="2">ATCC 17100</strain>
    </source>
</reference>
<dbReference type="KEGG" id="rva:Rvan_1776"/>
<evidence type="ECO:0000259" key="1">
    <source>
        <dbReference type="Pfam" id="PF01656"/>
    </source>
</evidence>
<dbReference type="SUPFAM" id="SSF52540">
    <property type="entry name" value="P-loop containing nucleoside triphosphate hydrolases"/>
    <property type="match status" value="1"/>
</dbReference>
<feature type="domain" description="CobQ/CobB/MinD/ParA nucleotide binding" evidence="1">
    <location>
        <begin position="14"/>
        <end position="145"/>
    </location>
</feature>
<dbReference type="Pfam" id="PF01656">
    <property type="entry name" value="CbiA"/>
    <property type="match status" value="1"/>
</dbReference>
<dbReference type="HOGENOM" id="CLU_076039_0_0_5"/>
<accession>E3HZI7</accession>
<gene>
    <name evidence="2" type="ordered locus">Rvan_1776</name>
    <name evidence="3" type="ordered locus">Rvan_2841</name>
</gene>
<dbReference type="KEGG" id="rva:Rvan_2841"/>
<protein>
    <submittedName>
        <fullName evidence="2">Transfer origin protein, TraL</fullName>
    </submittedName>
</protein>
<dbReference type="InterPro" id="IPR002586">
    <property type="entry name" value="CobQ/CobB/MinD/ParA_Nub-bd_dom"/>
</dbReference>
<dbReference type="Proteomes" id="UP000001399">
    <property type="component" value="Chromosome"/>
</dbReference>
<reference evidence="4" key="2">
    <citation type="journal article" date="2011" name="J. Bacteriol.">
        <title>Genome sequences of eight morphologically diverse alphaproteobacteria.</title>
        <authorList>
            <consortium name="US DOE Joint Genome Institute"/>
            <person name="Brown P.J."/>
            <person name="Kysela D.T."/>
            <person name="Buechlein A."/>
            <person name="Hemmerich C."/>
            <person name="Brun Y.V."/>
        </authorList>
    </citation>
    <scope>NUCLEOTIDE SEQUENCE [LARGE SCALE GENOMIC DNA]</scope>
    <source>
        <strain evidence="4">ATCC 17100 / ATH 3.1.1 / DSM 162 / LMG 4299</strain>
    </source>
</reference>
<name>E3HZI7_RHOVT</name>
<dbReference type="EMBL" id="CP002292">
    <property type="protein sequence ID" value="ADP71022.1"/>
    <property type="molecule type" value="Genomic_DNA"/>
</dbReference>
<dbReference type="RefSeq" id="WP_013419415.1">
    <property type="nucleotide sequence ID" value="NC_014664.1"/>
</dbReference>
<dbReference type="AlphaFoldDB" id="E3HZI7"/>
<keyword evidence="4" id="KW-1185">Reference proteome</keyword>
<evidence type="ECO:0000313" key="4">
    <source>
        <dbReference type="Proteomes" id="UP000001399"/>
    </source>
</evidence>
<sequence>MENGSQSRRAVNLFLNSKGGVGKSHHAVLLVQAYQAAGLPVIAIDADATSASFSSFHALGVKRVQLMEGDAINPRVFDDITEEFLTTDANFVIDTGASAFVELNRYLLKNKVPEHVRSADKRLVAHIILTGGSTFRETSANLEAIAAQTPPSVEIVVWINDHFGPVVPVGRRFEDLQIYRNSAGRISAIVHLADHTFSEKDTFGVDVKKMMSAGLSFAEVRESQDFTIMAKARLQLVEREVNGQLSSIIAL</sequence>
<dbReference type="Gene3D" id="3.40.50.300">
    <property type="entry name" value="P-loop containing nucleotide triphosphate hydrolases"/>
    <property type="match status" value="1"/>
</dbReference>